<dbReference type="EMBL" id="LSMT01000857">
    <property type="protein sequence ID" value="PFX13996.1"/>
    <property type="molecule type" value="Genomic_DNA"/>
</dbReference>
<accession>A0A2B4RA17</accession>
<dbReference type="Proteomes" id="UP000225706">
    <property type="component" value="Unassembled WGS sequence"/>
</dbReference>
<dbReference type="OrthoDB" id="5990108at2759"/>
<reference evidence="3" key="1">
    <citation type="journal article" date="2017" name="bioRxiv">
        <title>Comparative analysis of the genomes of Stylophora pistillata and Acropora digitifera provides evidence for extensive differences between species of corals.</title>
        <authorList>
            <person name="Voolstra C.R."/>
            <person name="Li Y."/>
            <person name="Liew Y.J."/>
            <person name="Baumgarten S."/>
            <person name="Zoccola D."/>
            <person name="Flot J.-F."/>
            <person name="Tambutte S."/>
            <person name="Allemand D."/>
            <person name="Aranda M."/>
        </authorList>
    </citation>
    <scope>NUCLEOTIDE SEQUENCE [LARGE SCALE GENOMIC DNA]</scope>
</reference>
<comment type="caution">
    <text evidence="2">The sequence shown here is derived from an EMBL/GenBank/DDBJ whole genome shotgun (WGS) entry which is preliminary data.</text>
</comment>
<proteinExistence type="predicted"/>
<name>A0A2B4RA17_STYPI</name>
<gene>
    <name evidence="2" type="primary">F54H12.2</name>
    <name evidence="2" type="ORF">AWC38_SpisGene21887</name>
</gene>
<evidence type="ECO:0000256" key="1">
    <source>
        <dbReference type="SAM" id="MobiDB-lite"/>
    </source>
</evidence>
<protein>
    <submittedName>
        <fullName evidence="2">Uncharacterized protein F54H12.2</fullName>
    </submittedName>
</protein>
<keyword evidence="3" id="KW-1185">Reference proteome</keyword>
<feature type="compositionally biased region" description="Low complexity" evidence="1">
    <location>
        <begin position="21"/>
        <end position="33"/>
    </location>
</feature>
<evidence type="ECO:0000313" key="3">
    <source>
        <dbReference type="Proteomes" id="UP000225706"/>
    </source>
</evidence>
<feature type="region of interest" description="Disordered" evidence="1">
    <location>
        <begin position="19"/>
        <end position="54"/>
    </location>
</feature>
<sequence>MGYCSLAYKASKVSLLLPQCSSSSSSSSSSSHSSRMEKPTKGVKGKRSTPFDKGVVNSKKNWLKKKNVKNLSLDLNSHVPVMQTPVKVVYPSDNSEMVTEPPLKQLENLTSSTTPIEIYVPKQTEFIDLSRSFVELDLGFKSTGNANLTSRADAVALMLAPVNNIAHSLFKQINVKLNGTLITEQVDMYHLKAYIQTLLNFDRADGETILATAGWRNEIDSPETYTANGVKSDHNDFRALSANHQASIEAQKADARDYYARGKRRVLRMTPFVDIFHQGKWLAPRTEVDLKFYLNPVALYFNAEANPGDEEVRQHVDDIKLTFYICLVSLNPSVYDNAMSIITKTPAKYPIIRTEMRQFPLDNAATYKEIINPFNGKIPQRIGLGILATAGFNGQYDEDPFAFGKFGVEWVKQIWNGEEYPYESMELNTDNGNKDMTGYHRFLEATGCLYRKGGNMVRFAEWGHGKNCTLFAWSNVANGRHDDPILLPKEAGFINIQLKCAAQTANRTIVIYSEYESMLEIDGFKGGVSMDVN</sequence>
<dbReference type="AlphaFoldDB" id="A0A2B4RA17"/>
<evidence type="ECO:0000313" key="2">
    <source>
        <dbReference type="EMBL" id="PFX13996.1"/>
    </source>
</evidence>
<organism evidence="2 3">
    <name type="scientific">Stylophora pistillata</name>
    <name type="common">Smooth cauliflower coral</name>
    <dbReference type="NCBI Taxonomy" id="50429"/>
    <lineage>
        <taxon>Eukaryota</taxon>
        <taxon>Metazoa</taxon>
        <taxon>Cnidaria</taxon>
        <taxon>Anthozoa</taxon>
        <taxon>Hexacorallia</taxon>
        <taxon>Scleractinia</taxon>
        <taxon>Astrocoeniina</taxon>
        <taxon>Pocilloporidae</taxon>
        <taxon>Stylophora</taxon>
    </lineage>
</organism>